<comment type="similarity">
    <text evidence="1">Belongs to the methyltransferase superfamily.</text>
</comment>
<dbReference type="SUPFAM" id="SSF53335">
    <property type="entry name" value="S-adenosyl-L-methionine-dependent methyltransferases"/>
    <property type="match status" value="1"/>
</dbReference>
<evidence type="ECO:0000256" key="1">
    <source>
        <dbReference type="ARBA" id="ARBA00008361"/>
    </source>
</evidence>
<sequence length="261" mass="29918">MAIKYDKIGIGYNRTRKADHYLSERLYHHLDPKEKGSYLDIGCGTGNYSNALFEKGVHFIGIDPSEKMLQKARSKNANIDWRLASAEKTKLHDNSVDGIIATLTTHHWKNLNKAFCELSRILKRHGRIVIFTSTPKQMQGYWLRHYFPKMLSDSIAQMPTLEKTITAMVEAGLEIIDTEKYFVRPDLEDQFLYCGKQDPKLYLQKETRNGISSFSSLANSQEVSQGLLRLQADIESGNIDTIMRSYENDLGDYLFIIGQLK</sequence>
<dbReference type="GO" id="GO:0032259">
    <property type="term" value="P:methylation"/>
    <property type="evidence" value="ECO:0007669"/>
    <property type="project" value="UniProtKB-KW"/>
</dbReference>
<proteinExistence type="inferred from homology"/>
<dbReference type="EC" id="2.1.1.-" evidence="5"/>
<reference evidence="6" key="1">
    <citation type="journal article" date="2019" name="Int. J. Syst. Evol. Microbiol.">
        <title>The Global Catalogue of Microorganisms (GCM) 10K type strain sequencing project: providing services to taxonomists for standard genome sequencing and annotation.</title>
        <authorList>
            <consortium name="The Broad Institute Genomics Platform"/>
            <consortium name="The Broad Institute Genome Sequencing Center for Infectious Disease"/>
            <person name="Wu L."/>
            <person name="Ma J."/>
        </authorList>
    </citation>
    <scope>NUCLEOTIDE SEQUENCE [LARGE SCALE GENOMIC DNA]</scope>
    <source>
        <strain evidence="6">CCUG 62952</strain>
    </source>
</reference>
<keyword evidence="2 5" id="KW-0489">Methyltransferase</keyword>
<dbReference type="Gene3D" id="3.40.50.150">
    <property type="entry name" value="Vaccinia Virus protein VP39"/>
    <property type="match status" value="1"/>
</dbReference>
<evidence type="ECO:0000313" key="5">
    <source>
        <dbReference type="EMBL" id="MFD0861641.1"/>
    </source>
</evidence>
<evidence type="ECO:0000256" key="3">
    <source>
        <dbReference type="ARBA" id="ARBA00022679"/>
    </source>
</evidence>
<gene>
    <name evidence="5" type="ORF">ACFQ1M_05450</name>
</gene>
<dbReference type="GO" id="GO:0008168">
    <property type="term" value="F:methyltransferase activity"/>
    <property type="evidence" value="ECO:0007669"/>
    <property type="project" value="UniProtKB-KW"/>
</dbReference>
<keyword evidence="3 5" id="KW-0808">Transferase</keyword>
<accession>A0ABW3CV11</accession>
<dbReference type="InterPro" id="IPR029063">
    <property type="entry name" value="SAM-dependent_MTases_sf"/>
</dbReference>
<evidence type="ECO:0000259" key="4">
    <source>
        <dbReference type="Pfam" id="PF08241"/>
    </source>
</evidence>
<name>A0ABW3CV11_9FLAO</name>
<dbReference type="Pfam" id="PF08241">
    <property type="entry name" value="Methyltransf_11"/>
    <property type="match status" value="1"/>
</dbReference>
<comment type="caution">
    <text evidence="5">The sequence shown here is derived from an EMBL/GenBank/DDBJ whole genome shotgun (WGS) entry which is preliminary data.</text>
</comment>
<dbReference type="RefSeq" id="WP_386405035.1">
    <property type="nucleotide sequence ID" value="NZ_JBHTJH010000004.1"/>
</dbReference>
<dbReference type="InterPro" id="IPR013216">
    <property type="entry name" value="Methyltransf_11"/>
</dbReference>
<dbReference type="EMBL" id="JBHTJH010000004">
    <property type="protein sequence ID" value="MFD0861641.1"/>
    <property type="molecule type" value="Genomic_DNA"/>
</dbReference>
<dbReference type="InterPro" id="IPR051052">
    <property type="entry name" value="Diverse_substrate_MTase"/>
</dbReference>
<dbReference type="CDD" id="cd02440">
    <property type="entry name" value="AdoMet_MTases"/>
    <property type="match status" value="1"/>
</dbReference>
<dbReference type="Proteomes" id="UP001596978">
    <property type="component" value="Unassembled WGS sequence"/>
</dbReference>
<feature type="domain" description="Methyltransferase type 11" evidence="4">
    <location>
        <begin position="39"/>
        <end position="130"/>
    </location>
</feature>
<dbReference type="PANTHER" id="PTHR44942">
    <property type="entry name" value="METHYLTRANSF_11 DOMAIN-CONTAINING PROTEIN"/>
    <property type="match status" value="1"/>
</dbReference>
<evidence type="ECO:0000313" key="6">
    <source>
        <dbReference type="Proteomes" id="UP001596978"/>
    </source>
</evidence>
<evidence type="ECO:0000256" key="2">
    <source>
        <dbReference type="ARBA" id="ARBA00022603"/>
    </source>
</evidence>
<dbReference type="PANTHER" id="PTHR44942:SF4">
    <property type="entry name" value="METHYLTRANSFERASE TYPE 11 DOMAIN-CONTAINING PROTEIN"/>
    <property type="match status" value="1"/>
</dbReference>
<keyword evidence="6" id="KW-1185">Reference proteome</keyword>
<protein>
    <submittedName>
        <fullName evidence="5">Class I SAM-dependent methyltransferase</fullName>
        <ecNumber evidence="5">2.1.1.-</ecNumber>
    </submittedName>
</protein>
<organism evidence="5 6">
    <name type="scientific">Sungkyunkwania multivorans</name>
    <dbReference type="NCBI Taxonomy" id="1173618"/>
    <lineage>
        <taxon>Bacteria</taxon>
        <taxon>Pseudomonadati</taxon>
        <taxon>Bacteroidota</taxon>
        <taxon>Flavobacteriia</taxon>
        <taxon>Flavobacteriales</taxon>
        <taxon>Flavobacteriaceae</taxon>
        <taxon>Sungkyunkwania</taxon>
    </lineage>
</organism>